<proteinExistence type="predicted"/>
<keyword evidence="3" id="KW-0175">Coiled coil</keyword>
<dbReference type="Pfam" id="PF12808">
    <property type="entry name" value="Mto2_bdg"/>
    <property type="match status" value="1"/>
</dbReference>
<feature type="compositionally biased region" description="Acidic residues" evidence="4">
    <location>
        <begin position="241"/>
        <end position="252"/>
    </location>
</feature>
<feature type="domain" description="Mto1-like Mto2p-binding" evidence="6">
    <location>
        <begin position="1414"/>
        <end position="1463"/>
    </location>
</feature>
<evidence type="ECO:0000259" key="6">
    <source>
        <dbReference type="Pfam" id="PF12808"/>
    </source>
</evidence>
<gene>
    <name evidence="7" type="ORF">BLGHR1_12845</name>
</gene>
<organism evidence="7 8">
    <name type="scientific">Blumeria hordei</name>
    <name type="common">Barley powdery mildew</name>
    <name type="synonym">Blumeria graminis f. sp. hordei</name>
    <dbReference type="NCBI Taxonomy" id="2867405"/>
    <lineage>
        <taxon>Eukaryota</taxon>
        <taxon>Fungi</taxon>
        <taxon>Dikarya</taxon>
        <taxon>Ascomycota</taxon>
        <taxon>Pezizomycotina</taxon>
        <taxon>Leotiomycetes</taxon>
        <taxon>Erysiphales</taxon>
        <taxon>Erysiphaceae</taxon>
        <taxon>Blumeria</taxon>
    </lineage>
</organism>
<dbReference type="Pfam" id="PF07989">
    <property type="entry name" value="Cnn_1N"/>
    <property type="match status" value="1"/>
</dbReference>
<feature type="compositionally biased region" description="Basic and acidic residues" evidence="4">
    <location>
        <begin position="373"/>
        <end position="382"/>
    </location>
</feature>
<feature type="coiled-coil region" evidence="3">
    <location>
        <begin position="784"/>
        <end position="969"/>
    </location>
</feature>
<feature type="compositionally biased region" description="Polar residues" evidence="4">
    <location>
        <begin position="532"/>
        <end position="548"/>
    </location>
</feature>
<evidence type="ECO:0000313" key="7">
    <source>
        <dbReference type="EMBL" id="SZF02068.1"/>
    </source>
</evidence>
<feature type="region of interest" description="Disordered" evidence="4">
    <location>
        <begin position="521"/>
        <end position="548"/>
    </location>
</feature>
<comment type="subcellular location">
    <subcellularLocation>
        <location evidence="1">Cytoplasm</location>
    </subcellularLocation>
</comment>
<feature type="compositionally biased region" description="Polar residues" evidence="4">
    <location>
        <begin position="434"/>
        <end position="451"/>
    </location>
</feature>
<dbReference type="EMBL" id="UNSH01000041">
    <property type="protein sequence ID" value="SZF02068.1"/>
    <property type="molecule type" value="Genomic_DNA"/>
</dbReference>
<feature type="compositionally biased region" description="Basic and acidic residues" evidence="4">
    <location>
        <begin position="274"/>
        <end position="290"/>
    </location>
</feature>
<feature type="region of interest" description="Disordered" evidence="4">
    <location>
        <begin position="1350"/>
        <end position="1372"/>
    </location>
</feature>
<sequence length="1469" mass="168036">MVLSAERGKNAIGHKDKSVDPEEKSTLTKSELQLACDDDVTTNIINPGHSSPIIGDPNFYSNNLTEYNNSNKDLIRETGNLGFYSPTSDSHIYSEHKIPCDDTYMDSINEVELHKHLNDVEPSFMPIASPTSVNNTLVTDGPYTLDRSSPIQESSSRDCFPLTLSPGTNTLRGEKLRSETTNQISLDNSWNPPVKNVTIVEKDSHIVPSTGISEVNAIDGKINTEERYKAKISEQNRREESDDGPGCEDSEASSEHSTIRHHISRQNLHNLSESQKRADDNRLPEKDPNRPKKFLQVRNISRNSSVSSIDAIDVALGADYALQSGGAVPAVEVSRQSSTTLSRSISLGSIASGFDDSAEYFIQAAGNCLPSLTEKEKERKGNDGISPPKTPRARSKSLAPPTDTVIARRVRNVHVPEAIVKEYRSKNGMASPARYSSTTGPTPNRSGKNLTLKEQSSSIERLSKENFDLKLKVMFLSDRLDKLSEESVKDMISENVEMKTSLAVMQRDNKALRRKIKELEKQLKTEEDRPSTSHSSINSAETPNWFNEQGNSQMEELLYLREKVEEYVTEIEKLRSDSISRENEKRNLAEIVRQMGERRGQDLDTRGEIDILKDLLEKESDRFEQIDDENKRLREENFLLKIETSSNSGDRGYTHSNIESQNQKRPQKSLRRPASSMSGRYENHNDSISAGSTLVDELKRESEQLKHENAELRREVGAQTSMLTSRNREKERLYQEIEDLKLEQRRGLAVSDTLLDRCSSRTHQRSLSRTSIGTKHTNINCYEREDFENKNAELRDEINRTKIKYQDLQRELTSCTEDFEIAVSQKIAVEKFATEIRESLEQAQSDMLTMQAERNEALQGQEEAETMFESLRREAQQELDSFALYLDEANSEIGRLRIELSDTTENFNSLQSEMREMSQSLIRLEDDQSFSVKRIQNLEKELEEANHELEQLEKNLVEANEKVSCLTVQQESGQGEIAFLREEQEGDKIKIGNLEATIKTSELALDEGKERIKVLEQRLSSERSQREAIAGKEKQEVQQYVNQLNCELSSAKDEVKRLRKKDVEAAEWKQKLVDLEEQLRIALGEIDGTRSSFLHSIAKLHHELEDTVHDLDSAKESMAQKDRIIKDRDERLEANALEARKLADMLDKERQYHRNTKHQFETFQKTTQHTTRTLTQQKTRITELESARQQDRRKIITIENQFKDQVADRNQLLLTLWRRLSDICGIDWTHDNSLINGRALPTMESLTTMFPGFSKNIISAVKKIESVLTDFTSRIHSIEKDLWKEYQTLMANLEARTKRLDHLEISSRGIISGIGGDGRIEINRLREQIKTMQTEILTLRAASEARMTIHQDGTTSSSMENSPRVKMGDKGRNSKIRQNSMSLVEATDQICRQRNNSESRAGVDRDCQSYSDPKWITRLYELEEKYKAEREARIMDRTAARQRLEEKSKDNEELIQEIEKLRVKMKMSR</sequence>
<feature type="compositionally biased region" description="Basic and acidic residues" evidence="4">
    <location>
        <begin position="231"/>
        <end position="240"/>
    </location>
</feature>
<protein>
    <submittedName>
        <fullName evidence="7">Uncharacterized protein</fullName>
    </submittedName>
</protein>
<feature type="domain" description="Centrosomin N-terminal motif 1" evidence="5">
    <location>
        <begin position="451"/>
        <end position="523"/>
    </location>
</feature>
<dbReference type="GO" id="GO:0005737">
    <property type="term" value="C:cytoplasm"/>
    <property type="evidence" value="ECO:0007669"/>
    <property type="project" value="UniProtKB-SubCell"/>
</dbReference>
<feature type="coiled-coil region" evidence="3">
    <location>
        <begin position="695"/>
        <end position="743"/>
    </location>
</feature>
<feature type="compositionally biased region" description="Polar residues" evidence="4">
    <location>
        <begin position="644"/>
        <end position="664"/>
    </location>
</feature>
<feature type="region of interest" description="Disordered" evidence="4">
    <location>
        <begin position="1"/>
        <end position="26"/>
    </location>
</feature>
<evidence type="ECO:0000313" key="8">
    <source>
        <dbReference type="Proteomes" id="UP000275772"/>
    </source>
</evidence>
<dbReference type="Proteomes" id="UP000275772">
    <property type="component" value="Unassembled WGS sequence"/>
</dbReference>
<feature type="compositionally biased region" description="Basic and acidic residues" evidence="4">
    <location>
        <begin position="521"/>
        <end position="531"/>
    </location>
</feature>
<feature type="region of interest" description="Disordered" evidence="4">
    <location>
        <begin position="424"/>
        <end position="451"/>
    </location>
</feature>
<feature type="region of interest" description="Disordered" evidence="4">
    <location>
        <begin position="231"/>
        <end position="294"/>
    </location>
</feature>
<keyword evidence="2" id="KW-0963">Cytoplasm</keyword>
<dbReference type="PANTHER" id="PTHR23159">
    <property type="entry name" value="CENTROSOMAL PROTEIN 2"/>
    <property type="match status" value="1"/>
</dbReference>
<evidence type="ECO:0000256" key="1">
    <source>
        <dbReference type="ARBA" id="ARBA00004496"/>
    </source>
</evidence>
<evidence type="ECO:0000259" key="5">
    <source>
        <dbReference type="Pfam" id="PF07989"/>
    </source>
</evidence>
<dbReference type="VEuPathDB" id="FungiDB:BLGHR1_12845"/>
<dbReference type="PANTHER" id="PTHR23159:SF31">
    <property type="entry name" value="CENTROSOME-ASSOCIATED PROTEIN CEP250 ISOFORM X1"/>
    <property type="match status" value="1"/>
</dbReference>
<feature type="coiled-coil region" evidence="3">
    <location>
        <begin position="998"/>
        <end position="1085"/>
    </location>
</feature>
<dbReference type="InterPro" id="IPR012943">
    <property type="entry name" value="Cnn_1N"/>
</dbReference>
<feature type="compositionally biased region" description="Polar residues" evidence="4">
    <location>
        <begin position="1351"/>
        <end position="1361"/>
    </location>
</feature>
<feature type="region of interest" description="Disordered" evidence="4">
    <location>
        <begin position="372"/>
        <end position="405"/>
    </location>
</feature>
<dbReference type="GO" id="GO:0005815">
    <property type="term" value="C:microtubule organizing center"/>
    <property type="evidence" value="ECO:0007669"/>
    <property type="project" value="InterPro"/>
</dbReference>
<dbReference type="InterPro" id="IPR024545">
    <property type="entry name" value="Mto1-like_Mto2p-bd"/>
</dbReference>
<evidence type="ECO:0000256" key="2">
    <source>
        <dbReference type="ARBA" id="ARBA00022490"/>
    </source>
</evidence>
<reference evidence="7 8" key="1">
    <citation type="submission" date="2017-11" db="EMBL/GenBank/DDBJ databases">
        <authorList>
            <person name="Kracher B."/>
        </authorList>
    </citation>
    <scope>NUCLEOTIDE SEQUENCE [LARGE SCALE GENOMIC DNA]</scope>
    <source>
        <strain evidence="7 8">RACE1</strain>
    </source>
</reference>
<feature type="region of interest" description="Disordered" evidence="4">
    <location>
        <begin position="644"/>
        <end position="689"/>
    </location>
</feature>
<feature type="coiled-coil region" evidence="3">
    <location>
        <begin position="609"/>
        <end position="636"/>
    </location>
</feature>
<accession>A0A383UQT7</accession>
<evidence type="ECO:0000256" key="4">
    <source>
        <dbReference type="SAM" id="MobiDB-lite"/>
    </source>
</evidence>
<evidence type="ECO:0000256" key="3">
    <source>
        <dbReference type="SAM" id="Coils"/>
    </source>
</evidence>
<feature type="coiled-coil region" evidence="3">
    <location>
        <begin position="1437"/>
        <end position="1464"/>
    </location>
</feature>
<name>A0A383UQT7_BLUHO</name>